<gene>
    <name evidence="3" type="ORF">GCM10022211_13650</name>
</gene>
<dbReference type="InterPro" id="IPR040853">
    <property type="entry name" value="RapA2_cadherin-like"/>
</dbReference>
<feature type="domain" description="Cadherin" evidence="2">
    <location>
        <begin position="639"/>
        <end position="728"/>
    </location>
</feature>
<accession>A0ABP7RWR5</accession>
<feature type="domain" description="Cadherin" evidence="2">
    <location>
        <begin position="237"/>
        <end position="326"/>
    </location>
</feature>
<dbReference type="InterPro" id="IPR010221">
    <property type="entry name" value="VCBS_dom"/>
</dbReference>
<feature type="compositionally biased region" description="Low complexity" evidence="1">
    <location>
        <begin position="1"/>
        <end position="18"/>
    </location>
</feature>
<reference evidence="4" key="1">
    <citation type="journal article" date="2019" name="Int. J. Syst. Evol. Microbiol.">
        <title>The Global Catalogue of Microorganisms (GCM) 10K type strain sequencing project: providing services to taxonomists for standard genome sequencing and annotation.</title>
        <authorList>
            <consortium name="The Broad Institute Genomics Platform"/>
            <consortium name="The Broad Institute Genome Sequencing Center for Infectious Disease"/>
            <person name="Wu L."/>
            <person name="Ma J."/>
        </authorList>
    </citation>
    <scope>NUCLEOTIDE SEQUENCE [LARGE SCALE GENOMIC DNA]</scope>
    <source>
        <strain evidence="4">JCM 16603</strain>
    </source>
</reference>
<dbReference type="InterPro" id="IPR015919">
    <property type="entry name" value="Cadherin-like_sf"/>
</dbReference>
<dbReference type="SMART" id="SM00112">
    <property type="entry name" value="CA"/>
    <property type="match status" value="3"/>
</dbReference>
<keyword evidence="4" id="KW-1185">Reference proteome</keyword>
<dbReference type="NCBIfam" id="NF012211">
    <property type="entry name" value="tand_rpt_95"/>
    <property type="match status" value="2"/>
</dbReference>
<dbReference type="PROSITE" id="PS50268">
    <property type="entry name" value="CADHERIN_2"/>
    <property type="match status" value="3"/>
</dbReference>
<sequence>MVPAAVSFAQPAAAAADCKPAKKKAHHDDSDKKHDDDHAKAPGDADQNLSQPADGCVLPQTGQAAAPQDGGAVAPVAEVGGGSGGGNTGLLIGAGVLAAVGVGVLAASGGGSKDKTPPNASPLANADTLAVNEGAASASGSVATNDSDPNGDPLTFTLTGTAPAGLTFNSNGTYTFDPANAAYNSLAQGQVQTLTVPYSVSDGKGGTASSTLTITVTGTNDLPVVTAVNGPAATEGGASVTATVNAADPDQGAVLTYSLVNPVAGVTINATTGVVTLNPSDPAYNALAAGQTQQVVVNVRATDAQGGAGTGTVTFVVTGTNDAPVVVADTNAVNEGATVTGSVATNDSDPDTGDTLTYTLNAPVAGLTLNANGTYSFDANNAAYNALAAGQTQTVVANYTASDGKGGTATSTLSIVVTGTNDAPVVANDTAAVNEDASITGNLRTNDSDPDTNDTLTYTVVGTPPAGLTVNSNGTYTFNAAQPAYQALAAGQTQTVTATIAVSDGKGGTVNQTLAITITGTNDAPIAVADVAAVNEGSTASGTVASNDSDPDTGDTLTYTLNAPVAGLTLSANGAYTFDANNAAYNSLAAGQVQTVTANYTAADGKGGTATSTLTITVTGTNDAPVVTAVAGPAATEGGAAVSATVAATDPDQNAVLTYSLVNPVAGVTINANTGVVTLDPANAAYNSLAAGQVLPVVVNVRATDAQGASGTGTVTFNVTGTNDAPVAVAATAAVTEDATPPLTGTLQATDPDTGDTLTYTVVGTPPAGFTLNANGAYTFDPTNAAYQTLTQGQVLPVVVNYQVSDGKGGTATSTLTINVTGVVETLNIDIDNDANLNTARVFDLLNTDYALVDDSNVANTVVVNNFGADDYLTLNAPFSGAGQASFANIDYDNDGIANDLRISTNNGGVVSDIILRNVLTDAQAQLVISTEAAADAAIGAGFDNFRTTTQSATPTGVSLDVDNDANLTSRYTLPVSANTGTFAYTDDGNFANTVLVQNFGGDDTITFNTAAANVSFASGDYDADGAADDIRITTNNGGVVSDIVLTNAVADGTFVSNAAQADAAIGAGFANFVFGGTVITPPPPPTPGTTASNLDVDNDGNLNTRASFDAGTAGFGFTDNADVANTVQILNFGTNDRITFSNITANNVSYANIDFDNDGFANDLNITINKGGVVSDIVIKNVIDPNAVVFTEAQAEAALGGFDYFQFA</sequence>
<evidence type="ECO:0000313" key="3">
    <source>
        <dbReference type="EMBL" id="GAA4003319.1"/>
    </source>
</evidence>
<evidence type="ECO:0000256" key="1">
    <source>
        <dbReference type="SAM" id="MobiDB-lite"/>
    </source>
</evidence>
<evidence type="ECO:0000313" key="4">
    <source>
        <dbReference type="Proteomes" id="UP001501310"/>
    </source>
</evidence>
<comment type="caution">
    <text evidence="3">The sequence shown here is derived from an EMBL/GenBank/DDBJ whole genome shotgun (WGS) entry which is preliminary data.</text>
</comment>
<feature type="compositionally biased region" description="Basic and acidic residues" evidence="1">
    <location>
        <begin position="26"/>
        <end position="43"/>
    </location>
</feature>
<dbReference type="PANTHER" id="PTHR14139">
    <property type="entry name" value="CALSYNTENIN"/>
    <property type="match status" value="1"/>
</dbReference>
<dbReference type="InterPro" id="IPR002126">
    <property type="entry name" value="Cadherin-like_dom"/>
</dbReference>
<feature type="domain" description="Cadherin" evidence="2">
    <location>
        <begin position="123"/>
        <end position="225"/>
    </location>
</feature>
<dbReference type="Pfam" id="PF17803">
    <property type="entry name" value="Cadherin_4"/>
    <property type="match status" value="2"/>
</dbReference>
<organism evidence="3 4">
    <name type="scientific">Sphingomonas humi</name>
    <dbReference type="NCBI Taxonomy" id="335630"/>
    <lineage>
        <taxon>Bacteria</taxon>
        <taxon>Pseudomonadati</taxon>
        <taxon>Pseudomonadota</taxon>
        <taxon>Alphaproteobacteria</taxon>
        <taxon>Sphingomonadales</taxon>
        <taxon>Sphingomonadaceae</taxon>
        <taxon>Sphingomonas</taxon>
    </lineage>
</organism>
<dbReference type="CDD" id="cd11304">
    <property type="entry name" value="Cadherin_repeat"/>
    <property type="match status" value="2"/>
</dbReference>
<dbReference type="PANTHER" id="PTHR14139:SF2">
    <property type="entry name" value="CALSYNTENIN-1"/>
    <property type="match status" value="1"/>
</dbReference>
<dbReference type="SUPFAM" id="SSF49313">
    <property type="entry name" value="Cadherin-like"/>
    <property type="match status" value="2"/>
</dbReference>
<dbReference type="EMBL" id="BAAAZD010000001">
    <property type="protein sequence ID" value="GAA4003319.1"/>
    <property type="molecule type" value="Genomic_DNA"/>
</dbReference>
<proteinExistence type="predicted"/>
<dbReference type="NCBIfam" id="TIGR01965">
    <property type="entry name" value="VCBS_repeat"/>
    <property type="match status" value="7"/>
</dbReference>
<dbReference type="Proteomes" id="UP001501310">
    <property type="component" value="Unassembled WGS sequence"/>
</dbReference>
<name>A0ABP7RWR5_9SPHN</name>
<evidence type="ECO:0000259" key="2">
    <source>
        <dbReference type="PROSITE" id="PS50268"/>
    </source>
</evidence>
<dbReference type="InterPro" id="IPR013783">
    <property type="entry name" value="Ig-like_fold"/>
</dbReference>
<dbReference type="Pfam" id="PF17963">
    <property type="entry name" value="Big_9"/>
    <property type="match status" value="4"/>
</dbReference>
<feature type="region of interest" description="Disordered" evidence="1">
    <location>
        <begin position="1"/>
        <end position="69"/>
    </location>
</feature>
<dbReference type="Gene3D" id="2.60.40.10">
    <property type="entry name" value="Immunoglobulins"/>
    <property type="match status" value="6"/>
</dbReference>
<protein>
    <recommendedName>
        <fullName evidence="2">Cadherin domain-containing protein</fullName>
    </recommendedName>
</protein>